<evidence type="ECO:0000313" key="1">
    <source>
        <dbReference type="EMBL" id="PIP39366.1"/>
    </source>
</evidence>
<sequence>SSNLVTKGSSPTGRPVEVHPLIYFNIHSSSGIARYLPQSSMPLINEKSLDNMGEFRVKP</sequence>
<feature type="non-terminal residue" evidence="1">
    <location>
        <position position="1"/>
    </location>
</feature>
<reference evidence="1 2" key="1">
    <citation type="submission" date="2017-09" db="EMBL/GenBank/DDBJ databases">
        <title>Depth-based differentiation of microbial function through sediment-hosted aquifers and enrichment of novel symbionts in the deep terrestrial subsurface.</title>
        <authorList>
            <person name="Probst A.J."/>
            <person name="Ladd B."/>
            <person name="Jarett J.K."/>
            <person name="Geller-Mcgrath D.E."/>
            <person name="Sieber C.M."/>
            <person name="Emerson J.B."/>
            <person name="Anantharaman K."/>
            <person name="Thomas B.C."/>
            <person name="Malmstrom R."/>
            <person name="Stieglmeier M."/>
            <person name="Klingl A."/>
            <person name="Woyke T."/>
            <person name="Ryan C.M."/>
            <person name="Banfield J.F."/>
        </authorList>
    </citation>
    <scope>NUCLEOTIDE SEQUENCE [LARGE SCALE GENOMIC DNA]</scope>
    <source>
        <strain evidence="1">CG23_combo_of_CG06-09_8_20_14_all_40_23</strain>
    </source>
</reference>
<comment type="caution">
    <text evidence="1">The sequence shown here is derived from an EMBL/GenBank/DDBJ whole genome shotgun (WGS) entry which is preliminary data.</text>
</comment>
<dbReference type="AlphaFoldDB" id="A0A2H0A1R5"/>
<organism evidence="1 2">
    <name type="scientific">Candidatus Desantisbacteria bacterium CG23_combo_of_CG06-09_8_20_14_all_40_23</name>
    <dbReference type="NCBI Taxonomy" id="1974550"/>
    <lineage>
        <taxon>Bacteria</taxon>
        <taxon>Candidatus Desantisiibacteriota</taxon>
    </lineage>
</organism>
<gene>
    <name evidence="1" type="ORF">COX18_10340</name>
</gene>
<protein>
    <submittedName>
        <fullName evidence="1">Uncharacterized protein</fullName>
    </submittedName>
</protein>
<accession>A0A2H0A1R5</accession>
<dbReference type="Proteomes" id="UP000231067">
    <property type="component" value="Unassembled WGS sequence"/>
</dbReference>
<evidence type="ECO:0000313" key="2">
    <source>
        <dbReference type="Proteomes" id="UP000231067"/>
    </source>
</evidence>
<name>A0A2H0A1R5_9BACT</name>
<proteinExistence type="predicted"/>
<dbReference type="EMBL" id="PCSH01000174">
    <property type="protein sequence ID" value="PIP39366.1"/>
    <property type="molecule type" value="Genomic_DNA"/>
</dbReference>